<comment type="caution">
    <text evidence="1">The sequence shown here is derived from an EMBL/GenBank/DDBJ whole genome shotgun (WGS) entry which is preliminary data.</text>
</comment>
<reference evidence="1 2" key="1">
    <citation type="submission" date="2015-01" db="EMBL/GenBank/DDBJ databases">
        <title>Evolution of Trichinella species and genotypes.</title>
        <authorList>
            <person name="Korhonen P.K."/>
            <person name="Edoardo P."/>
            <person name="Giuseppe L.R."/>
            <person name="Gasser R.B."/>
        </authorList>
    </citation>
    <scope>NUCLEOTIDE SEQUENCE [LARGE SCALE GENOMIC DNA]</scope>
    <source>
        <strain evidence="1">ISS1029</strain>
    </source>
</reference>
<dbReference type="Proteomes" id="UP000055024">
    <property type="component" value="Unassembled WGS sequence"/>
</dbReference>
<proteinExistence type="predicted"/>
<organism evidence="1 2">
    <name type="scientific">Trichinella zimbabwensis</name>
    <dbReference type="NCBI Taxonomy" id="268475"/>
    <lineage>
        <taxon>Eukaryota</taxon>
        <taxon>Metazoa</taxon>
        <taxon>Ecdysozoa</taxon>
        <taxon>Nematoda</taxon>
        <taxon>Enoplea</taxon>
        <taxon>Dorylaimia</taxon>
        <taxon>Trichinellida</taxon>
        <taxon>Trichinellidae</taxon>
        <taxon>Trichinella</taxon>
    </lineage>
</organism>
<keyword evidence="2" id="KW-1185">Reference proteome</keyword>
<name>A0A0V1HWT5_9BILA</name>
<gene>
    <name evidence="1" type="ORF">T11_16881</name>
</gene>
<evidence type="ECO:0000313" key="1">
    <source>
        <dbReference type="EMBL" id="KRZ15134.1"/>
    </source>
</evidence>
<evidence type="ECO:0000313" key="2">
    <source>
        <dbReference type="Proteomes" id="UP000055024"/>
    </source>
</evidence>
<dbReference type="AlphaFoldDB" id="A0A0V1HWT5"/>
<dbReference type="EMBL" id="JYDP01000019">
    <property type="protein sequence ID" value="KRZ15134.1"/>
    <property type="molecule type" value="Genomic_DNA"/>
</dbReference>
<sequence>MYVCITVKLVINVQFHYCSTQAQLNNISGHGKIERVMILQYDERNSGKKKKKREKKETTLKTLLQKDVGISDAEKEEKIPSRHRTFTDPLGHRITEHISLCCSWSSSMSSYCRHNASSYFTDKLTLIATSDWPDCASFALFTRCLAEWSAFVGVVIGNM</sequence>
<accession>A0A0V1HWT5</accession>
<protein>
    <submittedName>
        <fullName evidence="1">Uncharacterized protein</fullName>
    </submittedName>
</protein>